<keyword evidence="1 3" id="KW-0560">Oxidoreductase</keyword>
<evidence type="ECO:0000313" key="5">
    <source>
        <dbReference type="EMBL" id="RTQ96102.1"/>
    </source>
</evidence>
<dbReference type="GO" id="GO:0016620">
    <property type="term" value="F:oxidoreductase activity, acting on the aldehyde or oxo group of donors, NAD or NADP as acceptor"/>
    <property type="evidence" value="ECO:0007669"/>
    <property type="project" value="InterPro"/>
</dbReference>
<dbReference type="InterPro" id="IPR016163">
    <property type="entry name" value="Ald_DH_C"/>
</dbReference>
<dbReference type="Gene3D" id="3.40.605.10">
    <property type="entry name" value="Aldehyde Dehydrogenase, Chain A, domain 1"/>
    <property type="match status" value="1"/>
</dbReference>
<evidence type="ECO:0000259" key="4">
    <source>
        <dbReference type="Pfam" id="PF00171"/>
    </source>
</evidence>
<dbReference type="InterPro" id="IPR029510">
    <property type="entry name" value="Ald_DH_CS_GLU"/>
</dbReference>
<proteinExistence type="inferred from homology"/>
<evidence type="ECO:0000256" key="3">
    <source>
        <dbReference type="RuleBase" id="RU003345"/>
    </source>
</evidence>
<dbReference type="InterPro" id="IPR044086">
    <property type="entry name" value="LUC3-like"/>
</dbReference>
<comment type="similarity">
    <text evidence="3">Belongs to the aldehyde dehydrogenase family.</text>
</comment>
<dbReference type="InterPro" id="IPR016162">
    <property type="entry name" value="Ald_DH_N"/>
</dbReference>
<evidence type="ECO:0000256" key="2">
    <source>
        <dbReference type="PROSITE-ProRule" id="PRU10007"/>
    </source>
</evidence>
<dbReference type="RefSeq" id="WP_126292575.1">
    <property type="nucleotide sequence ID" value="NZ_CP155468.1"/>
</dbReference>
<evidence type="ECO:0000313" key="6">
    <source>
        <dbReference type="Proteomes" id="UP000276349"/>
    </source>
</evidence>
<reference evidence="5 6" key="1">
    <citation type="submission" date="2018-12" db="EMBL/GenBank/DDBJ databases">
        <authorList>
            <person name="Yu L."/>
        </authorList>
    </citation>
    <scope>NUCLEOTIDE SEQUENCE [LARGE SCALE GENOMIC DNA]</scope>
    <source>
        <strain evidence="5 6">S5H2222</strain>
    </source>
</reference>
<dbReference type="SUPFAM" id="SSF53720">
    <property type="entry name" value="ALDH-like"/>
    <property type="match status" value="1"/>
</dbReference>
<dbReference type="Gene3D" id="3.40.309.10">
    <property type="entry name" value="Aldehyde Dehydrogenase, Chain A, domain 2"/>
    <property type="match status" value="1"/>
</dbReference>
<dbReference type="Proteomes" id="UP000276349">
    <property type="component" value="Unassembled WGS sequence"/>
</dbReference>
<accession>A0A3S0JZE3</accession>
<dbReference type="AlphaFoldDB" id="A0A3S0JZE3"/>
<sequence length="492" mass="54412">MTNEPITVFAIINGEKVETEKKLPRENPTHPDEIVGYAPINTKEEAIRAIDSAYNAFKDWAWSDVDDRIARMKRAIQKIKDATPEIAELLSREHGKALYDSQGEIAISLMWMEFACDHVKNVITPQEKTHENGRTIITFDPIGVVSAITPWNYPISLSTIKIAPALLTGNTMVLKPSPFAPLAVSRVVEIIADEFPPGVLNLVHGEADVGVELTSNEKVAKIAFTGGTKTAKSIMKAASDTIKKMTLELGGNDAAIVLEDFDVNDERALRRMVISNFLTAGQICMIAKRVYVHRSIYDAFVEKYIEAANKWIRVGDPFNPDVTVGPVNNKNQVKYVQSLIDDAKSKGAEIVKLGKVLNPELMESGYFLQPTLVLGADYHDPIVVEEQFGPTVPILPFDDEEQVIELHNESIYGLTSSVWGEEEHAIKVARRIEAGTTMINTAAVQGLDVRFPFGGVKQSGVGREYGEEGLKSYTETHVINIPKNLELPYIPE</sequence>
<dbReference type="InterPro" id="IPR015590">
    <property type="entry name" value="Aldehyde_DH_dom"/>
</dbReference>
<gene>
    <name evidence="5" type="ORF">EKG35_01670</name>
</gene>
<feature type="active site" evidence="2">
    <location>
        <position position="248"/>
    </location>
</feature>
<dbReference type="PANTHER" id="PTHR11699">
    <property type="entry name" value="ALDEHYDE DEHYDROGENASE-RELATED"/>
    <property type="match status" value="1"/>
</dbReference>
<evidence type="ECO:0000256" key="1">
    <source>
        <dbReference type="ARBA" id="ARBA00023002"/>
    </source>
</evidence>
<comment type="caution">
    <text evidence="5">The sequence shown here is derived from an EMBL/GenBank/DDBJ whole genome shotgun (WGS) entry which is preliminary data.</text>
</comment>
<protein>
    <submittedName>
        <fullName evidence="5">Aldehyde dehydrogenase family protein</fullName>
    </submittedName>
</protein>
<name>A0A3S0JZE3_9BACI</name>
<dbReference type="CDD" id="cd07106">
    <property type="entry name" value="ALDH_AldA-AAD23400"/>
    <property type="match status" value="1"/>
</dbReference>
<dbReference type="OrthoDB" id="9762913at2"/>
<dbReference type="InterPro" id="IPR016161">
    <property type="entry name" value="Ald_DH/histidinol_DH"/>
</dbReference>
<dbReference type="EMBL" id="RXNR01000003">
    <property type="protein sequence ID" value="RTQ96102.1"/>
    <property type="molecule type" value="Genomic_DNA"/>
</dbReference>
<feature type="domain" description="Aldehyde dehydrogenase" evidence="4">
    <location>
        <begin position="21"/>
        <end position="478"/>
    </location>
</feature>
<dbReference type="PROSITE" id="PS00687">
    <property type="entry name" value="ALDEHYDE_DEHYDR_GLU"/>
    <property type="match status" value="1"/>
</dbReference>
<keyword evidence="6" id="KW-1185">Reference proteome</keyword>
<organism evidence="5 6">
    <name type="scientific">Lysinibacillus telephonicus</name>
    <dbReference type="NCBI Taxonomy" id="1714840"/>
    <lineage>
        <taxon>Bacteria</taxon>
        <taxon>Bacillati</taxon>
        <taxon>Bacillota</taxon>
        <taxon>Bacilli</taxon>
        <taxon>Bacillales</taxon>
        <taxon>Bacillaceae</taxon>
        <taxon>Lysinibacillus</taxon>
    </lineage>
</organism>
<dbReference type="Pfam" id="PF00171">
    <property type="entry name" value="Aldedh"/>
    <property type="match status" value="1"/>
</dbReference>